<dbReference type="Proteomes" id="UP000549066">
    <property type="component" value="Unassembled WGS sequence"/>
</dbReference>
<keyword evidence="1" id="KW-0030">Aminoacyl-tRNA synthetase</keyword>
<dbReference type="PANTHER" id="PTHR43382:SF2">
    <property type="entry name" value="BIFUNCTIONAL GLUTAMATE_PROLINE--TRNA LIGASE"/>
    <property type="match status" value="1"/>
</dbReference>
<dbReference type="EMBL" id="JACCFI010000001">
    <property type="protein sequence ID" value="NYG19902.1"/>
    <property type="molecule type" value="Genomic_DNA"/>
</dbReference>
<dbReference type="PANTHER" id="PTHR43382">
    <property type="entry name" value="PROLYL-TRNA SYNTHETASE"/>
    <property type="match status" value="1"/>
</dbReference>
<dbReference type="GO" id="GO:0017101">
    <property type="term" value="C:aminoacyl-tRNA synthetase multienzyme complex"/>
    <property type="evidence" value="ECO:0007669"/>
    <property type="project" value="TreeGrafter"/>
</dbReference>
<reference evidence="1 2" key="1">
    <citation type="submission" date="2020-07" db="EMBL/GenBank/DDBJ databases">
        <title>Sequencing the genomes of 1000 actinobacteria strains.</title>
        <authorList>
            <person name="Klenk H.-P."/>
        </authorList>
    </citation>
    <scope>NUCLEOTIDE SEQUENCE [LARGE SCALE GENOMIC DNA]</scope>
    <source>
        <strain evidence="1 2">DSM 8598</strain>
    </source>
</reference>
<accession>A0A852WP25</accession>
<comment type="caution">
    <text evidence="1">The sequence shown here is derived from an EMBL/GenBank/DDBJ whole genome shotgun (WGS) entry which is preliminary data.</text>
</comment>
<dbReference type="GO" id="GO:0004827">
    <property type="term" value="F:proline-tRNA ligase activity"/>
    <property type="evidence" value="ECO:0007669"/>
    <property type="project" value="InterPro"/>
</dbReference>
<evidence type="ECO:0000313" key="2">
    <source>
        <dbReference type="Proteomes" id="UP000549066"/>
    </source>
</evidence>
<keyword evidence="2" id="KW-1185">Reference proteome</keyword>
<sequence length="95" mass="10759">MADSSRTSVLTSQQDDFPRWYQDVLEKAELAENVPVRGTMVIRPYAYGLWERMQAEVDGRIKATGAENVDLPLFIPQSYLEREPSMSKVSAPNLP</sequence>
<protein>
    <submittedName>
        <fullName evidence="1">Prolyl-tRNA synthetase</fullName>
    </submittedName>
</protein>
<dbReference type="InterPro" id="IPR004499">
    <property type="entry name" value="Pro-tRNA-ligase_IIa_arc-type"/>
</dbReference>
<keyword evidence="1" id="KW-0436">Ligase</keyword>
<name>A0A852WP25_9MICO</name>
<dbReference type="GO" id="GO:0005524">
    <property type="term" value="F:ATP binding"/>
    <property type="evidence" value="ECO:0007669"/>
    <property type="project" value="InterPro"/>
</dbReference>
<dbReference type="InterPro" id="IPR045864">
    <property type="entry name" value="aa-tRNA-synth_II/BPL/LPL"/>
</dbReference>
<proteinExistence type="predicted"/>
<organism evidence="1 2">
    <name type="scientific">Agromyces hippuratus</name>
    <dbReference type="NCBI Taxonomy" id="286438"/>
    <lineage>
        <taxon>Bacteria</taxon>
        <taxon>Bacillati</taxon>
        <taxon>Actinomycetota</taxon>
        <taxon>Actinomycetes</taxon>
        <taxon>Micrococcales</taxon>
        <taxon>Microbacteriaceae</taxon>
        <taxon>Agromyces</taxon>
    </lineage>
</organism>
<dbReference type="RefSeq" id="WP_218889842.1">
    <property type="nucleotide sequence ID" value="NZ_JACCFI010000001.1"/>
</dbReference>
<gene>
    <name evidence="1" type="ORF">BJY17_000649</name>
</gene>
<dbReference type="GO" id="GO:0006433">
    <property type="term" value="P:prolyl-tRNA aminoacylation"/>
    <property type="evidence" value="ECO:0007669"/>
    <property type="project" value="InterPro"/>
</dbReference>
<dbReference type="AlphaFoldDB" id="A0A852WP25"/>
<evidence type="ECO:0000313" key="1">
    <source>
        <dbReference type="EMBL" id="NYG19902.1"/>
    </source>
</evidence>
<dbReference type="GO" id="GO:0005737">
    <property type="term" value="C:cytoplasm"/>
    <property type="evidence" value="ECO:0007669"/>
    <property type="project" value="InterPro"/>
</dbReference>
<dbReference type="Gene3D" id="3.30.930.10">
    <property type="entry name" value="Bira Bifunctional Protein, Domain 2"/>
    <property type="match status" value="1"/>
</dbReference>
<dbReference type="SUPFAM" id="SSF55681">
    <property type="entry name" value="Class II aaRS and biotin synthetases"/>
    <property type="match status" value="1"/>
</dbReference>